<accession>A0A8S5QYD0</accession>
<proteinExistence type="predicted"/>
<sequence length="46" mass="5246">MSTIKKIANYVMKGIIIIMGIPFMAVVGAWKWTSVMIDELKEVEFI</sequence>
<dbReference type="EMBL" id="BK015760">
    <property type="protein sequence ID" value="DAE23859.1"/>
    <property type="molecule type" value="Genomic_DNA"/>
</dbReference>
<evidence type="ECO:0000256" key="1">
    <source>
        <dbReference type="SAM" id="Phobius"/>
    </source>
</evidence>
<keyword evidence="1" id="KW-0812">Transmembrane</keyword>
<reference evidence="2" key="1">
    <citation type="journal article" date="2021" name="Proc. Natl. Acad. Sci. U.S.A.">
        <title>A Catalog of Tens of Thousands of Viruses from Human Metagenomes Reveals Hidden Associations with Chronic Diseases.</title>
        <authorList>
            <person name="Tisza M.J."/>
            <person name="Buck C.B."/>
        </authorList>
    </citation>
    <scope>NUCLEOTIDE SEQUENCE</scope>
    <source>
        <strain evidence="2">Ct9lR64</strain>
    </source>
</reference>
<name>A0A8S5QYD0_9CAUD</name>
<keyword evidence="1" id="KW-0472">Membrane</keyword>
<evidence type="ECO:0000313" key="2">
    <source>
        <dbReference type="EMBL" id="DAE23859.1"/>
    </source>
</evidence>
<keyword evidence="1" id="KW-1133">Transmembrane helix</keyword>
<feature type="transmembrane region" description="Helical" evidence="1">
    <location>
        <begin position="7"/>
        <end position="30"/>
    </location>
</feature>
<protein>
    <submittedName>
        <fullName evidence="2">Uncharacterized protein</fullName>
    </submittedName>
</protein>
<organism evidence="2">
    <name type="scientific">Siphoviridae sp. ct9lR64</name>
    <dbReference type="NCBI Taxonomy" id="2826178"/>
    <lineage>
        <taxon>Viruses</taxon>
        <taxon>Duplodnaviria</taxon>
        <taxon>Heunggongvirae</taxon>
        <taxon>Uroviricota</taxon>
        <taxon>Caudoviricetes</taxon>
    </lineage>
</organism>